<sequence length="616" mass="68927">MNTNEEKDVFKVYQHPSSSSGGACPSAVTVGGVHLSLERRDKIPIEQTSIPSHLDQMVVLLQEEENSAEKGSMGPCMEYLLQHKLMETLYSLGRTDVPKNLTSNPQSLSTETDAQNKGATVPVCQKQDFSLVTSLLNLSRSADSRVAVKACEGLMLCVSLPEETAAMTIVNDTPFCQELSQRLVEAYLKLPSYVNPADLEFVQAKWGLDVVTDIDDQQSFLGKRQLISFLSWLDYCDQLIAIANPVIAKALARSIRQLFLDVIMEPSVLQTSETGAILATAYLTRCLRTISSQALLSEFCNFILGEDRRPEILSEETHRVCLVTLKLFDTLLLKEDEYILHNLVLRNLLGRGYYLNIEENCDQSEERTSQNNISQNADKCNEIVNTNGENSPEKSHEQRNNSDDTKRTASHGNDKENDIKDSKPLELDQNNETTNGSVSADPSDSVDSTLVNGAETSPFSLSPASSPFSSPAVSPKRNRPEVLKIVNSFLSLLPEELKSSYQTADSGYDMYVKDANKQFKDVMDMCRMWGWPENAVTDKNYEVETFYEGAFLKMLLDKLSHMMDQSYAMNLQLTSVLSKLALIPHPNLHEYLLDPFLPVKDGTKTLFAVFRKVCFW</sequence>
<dbReference type="InterPro" id="IPR019384">
    <property type="entry name" value="FHIP"/>
</dbReference>
<comment type="caution">
    <text evidence="4">The sequence shown here is derived from an EMBL/GenBank/DDBJ whole genome shotgun (WGS) entry which is preliminary data.</text>
</comment>
<dbReference type="Pfam" id="PF10257">
    <property type="entry name" value="RAI16-like"/>
    <property type="match status" value="1"/>
</dbReference>
<feature type="region of interest" description="Disordered" evidence="2">
    <location>
        <begin position="383"/>
        <end position="477"/>
    </location>
</feature>
<evidence type="ECO:0000313" key="4">
    <source>
        <dbReference type="EMBL" id="KAJ8317420.1"/>
    </source>
</evidence>
<feature type="compositionally biased region" description="Basic and acidic residues" evidence="2">
    <location>
        <begin position="391"/>
        <end position="426"/>
    </location>
</feature>
<dbReference type="EMBL" id="JARBDR010000246">
    <property type="protein sequence ID" value="KAJ8317420.1"/>
    <property type="molecule type" value="Genomic_DNA"/>
</dbReference>
<protein>
    <recommendedName>
        <fullName evidence="3">FHF complex subunit HOOK-interacting protein C-terminal domain-containing protein</fullName>
    </recommendedName>
</protein>
<dbReference type="PANTHER" id="PTHR21705:SF12">
    <property type="entry name" value="FHF COMPLEX SUBUNIT HOOK-INTERACTING PROTEIN C-TERMINAL DOMAIN-CONTAINING PROTEIN"/>
    <property type="match status" value="1"/>
</dbReference>
<feature type="compositionally biased region" description="Low complexity" evidence="2">
    <location>
        <begin position="457"/>
        <end position="475"/>
    </location>
</feature>
<evidence type="ECO:0000313" key="5">
    <source>
        <dbReference type="Proteomes" id="UP001217089"/>
    </source>
</evidence>
<dbReference type="PANTHER" id="PTHR21705">
    <property type="entry name" value="RAI16 PROTEIN-RELATED"/>
    <property type="match status" value="1"/>
</dbReference>
<dbReference type="Proteomes" id="UP001217089">
    <property type="component" value="Unassembled WGS sequence"/>
</dbReference>
<evidence type="ECO:0000256" key="2">
    <source>
        <dbReference type="SAM" id="MobiDB-lite"/>
    </source>
</evidence>
<feature type="region of interest" description="Disordered" evidence="2">
    <location>
        <begin position="100"/>
        <end position="119"/>
    </location>
</feature>
<dbReference type="InterPro" id="IPR045669">
    <property type="entry name" value="FHIP_C"/>
</dbReference>
<feature type="domain" description="FHF complex subunit HOOK-interacting protein C-terminal" evidence="3">
    <location>
        <begin position="548"/>
        <end position="613"/>
    </location>
</feature>
<feature type="compositionally biased region" description="Low complexity" evidence="2">
    <location>
        <begin position="437"/>
        <end position="448"/>
    </location>
</feature>
<feature type="compositionally biased region" description="Polar residues" evidence="2">
    <location>
        <begin position="100"/>
        <end position="118"/>
    </location>
</feature>
<accession>A0ABQ9FJF4</accession>
<proteinExistence type="inferred from homology"/>
<dbReference type="PROSITE" id="PS51257">
    <property type="entry name" value="PROKAR_LIPOPROTEIN"/>
    <property type="match status" value="1"/>
</dbReference>
<gene>
    <name evidence="4" type="ORF">KUTeg_005324</name>
</gene>
<comment type="similarity">
    <text evidence="1">Belongs to the FHIP family.</text>
</comment>
<evidence type="ECO:0000256" key="1">
    <source>
        <dbReference type="ARBA" id="ARBA00024336"/>
    </source>
</evidence>
<organism evidence="4 5">
    <name type="scientific">Tegillarca granosa</name>
    <name type="common">Malaysian cockle</name>
    <name type="synonym">Anadara granosa</name>
    <dbReference type="NCBI Taxonomy" id="220873"/>
    <lineage>
        <taxon>Eukaryota</taxon>
        <taxon>Metazoa</taxon>
        <taxon>Spiralia</taxon>
        <taxon>Lophotrochozoa</taxon>
        <taxon>Mollusca</taxon>
        <taxon>Bivalvia</taxon>
        <taxon>Autobranchia</taxon>
        <taxon>Pteriomorphia</taxon>
        <taxon>Arcoida</taxon>
        <taxon>Arcoidea</taxon>
        <taxon>Arcidae</taxon>
        <taxon>Tegillarca</taxon>
    </lineage>
</organism>
<keyword evidence="5" id="KW-1185">Reference proteome</keyword>
<reference evidence="4 5" key="1">
    <citation type="submission" date="2022-12" db="EMBL/GenBank/DDBJ databases">
        <title>Chromosome-level genome of Tegillarca granosa.</title>
        <authorList>
            <person name="Kim J."/>
        </authorList>
    </citation>
    <scope>NUCLEOTIDE SEQUENCE [LARGE SCALE GENOMIC DNA]</scope>
    <source>
        <strain evidence="4">Teg-2019</strain>
        <tissue evidence="4">Adductor muscle</tissue>
    </source>
</reference>
<name>A0ABQ9FJF4_TEGGR</name>
<dbReference type="Pfam" id="PF19314">
    <property type="entry name" value="DUF5917"/>
    <property type="match status" value="1"/>
</dbReference>
<evidence type="ECO:0000259" key="3">
    <source>
        <dbReference type="Pfam" id="PF19314"/>
    </source>
</evidence>